<sequence length="93" mass="10570">MTIACEAMDAIYAPNIKLSSHEMEAIVTKADVELRSHYGALPTYLRLTASTQTPMLPHVCLYHVQYHAHLILLHRPLMQGRNKNPFIYVSPLL</sequence>
<evidence type="ECO:0000313" key="1">
    <source>
        <dbReference type="EMBL" id="KAG7114403.1"/>
    </source>
</evidence>
<reference evidence="1" key="1">
    <citation type="journal article" date="2021" name="Mol. Plant Pathol.">
        <title>A 20-kb lineage-specific genomic region tames virulence in pathogenic amphidiploid Verticillium longisporum.</title>
        <authorList>
            <person name="Harting R."/>
            <person name="Starke J."/>
            <person name="Kusch H."/>
            <person name="Poggeler S."/>
            <person name="Maurus I."/>
            <person name="Schluter R."/>
            <person name="Landesfeind M."/>
            <person name="Bulla I."/>
            <person name="Nowrousian M."/>
            <person name="de Jonge R."/>
            <person name="Stahlhut G."/>
            <person name="Hoff K.J."/>
            <person name="Asshauer K.P."/>
            <person name="Thurmer A."/>
            <person name="Stanke M."/>
            <person name="Daniel R."/>
            <person name="Morgenstern B."/>
            <person name="Thomma B.P.H.J."/>
            <person name="Kronstad J.W."/>
            <person name="Braus-Stromeyer S.A."/>
            <person name="Braus G.H."/>
        </authorList>
    </citation>
    <scope>NUCLEOTIDE SEQUENCE</scope>
    <source>
        <strain evidence="1">Vl32</strain>
    </source>
</reference>
<organism evidence="1 2">
    <name type="scientific">Verticillium longisporum</name>
    <name type="common">Verticillium dahliae var. longisporum</name>
    <dbReference type="NCBI Taxonomy" id="100787"/>
    <lineage>
        <taxon>Eukaryota</taxon>
        <taxon>Fungi</taxon>
        <taxon>Dikarya</taxon>
        <taxon>Ascomycota</taxon>
        <taxon>Pezizomycotina</taxon>
        <taxon>Sordariomycetes</taxon>
        <taxon>Hypocreomycetidae</taxon>
        <taxon>Glomerellales</taxon>
        <taxon>Plectosphaerellaceae</taxon>
        <taxon>Verticillium</taxon>
    </lineage>
</organism>
<dbReference type="AlphaFoldDB" id="A0A8I2Z4F5"/>
<proteinExistence type="predicted"/>
<evidence type="ECO:0000313" key="2">
    <source>
        <dbReference type="Proteomes" id="UP000689129"/>
    </source>
</evidence>
<protein>
    <submittedName>
        <fullName evidence="1">Uncharacterized protein</fullName>
    </submittedName>
</protein>
<comment type="caution">
    <text evidence="1">The sequence shown here is derived from an EMBL/GenBank/DDBJ whole genome shotgun (WGS) entry which is preliminary data.</text>
</comment>
<dbReference type="EMBL" id="JAEMWZ010000501">
    <property type="protein sequence ID" value="KAG7114403.1"/>
    <property type="molecule type" value="Genomic_DNA"/>
</dbReference>
<name>A0A8I2Z4F5_VERLO</name>
<gene>
    <name evidence="1" type="ORF">HYQ45_016590</name>
</gene>
<dbReference type="OrthoDB" id="2154091at2759"/>
<accession>A0A8I2Z4F5</accession>
<dbReference type="Proteomes" id="UP000689129">
    <property type="component" value="Unassembled WGS sequence"/>
</dbReference>